<evidence type="ECO:0000259" key="2">
    <source>
        <dbReference type="PROSITE" id="PS50222"/>
    </source>
</evidence>
<dbReference type="GO" id="GO:0005509">
    <property type="term" value="F:calcium ion binding"/>
    <property type="evidence" value="ECO:0007669"/>
    <property type="project" value="InterPro"/>
</dbReference>
<dbReference type="PROSITE" id="PS50222">
    <property type="entry name" value="EF_HAND_2"/>
    <property type="match status" value="1"/>
</dbReference>
<dbReference type="SUPFAM" id="SSF47473">
    <property type="entry name" value="EF-hand"/>
    <property type="match status" value="1"/>
</dbReference>
<dbReference type="InterPro" id="IPR002048">
    <property type="entry name" value="EF_hand_dom"/>
</dbReference>
<dbReference type="PROSITE" id="PS00018">
    <property type="entry name" value="EF_HAND_1"/>
    <property type="match status" value="1"/>
</dbReference>
<gene>
    <name evidence="3" type="ORF">BU14_0293s0028</name>
</gene>
<dbReference type="InterPro" id="IPR018247">
    <property type="entry name" value="EF_Hand_1_Ca_BS"/>
</dbReference>
<dbReference type="EMBL" id="KV918951">
    <property type="protein sequence ID" value="OSX74356.1"/>
    <property type="molecule type" value="Genomic_DNA"/>
</dbReference>
<evidence type="ECO:0000313" key="4">
    <source>
        <dbReference type="Proteomes" id="UP000218209"/>
    </source>
</evidence>
<sequence>MGFHFPDLRELLAPPLPGRRFTDSKAFAKFVSAAFNKVAVGGVVDDFALVVAMCELHFKVRRRMPGVTRVPTRDAVREVLAEFDTNRDGVLDEEEFKLFAQQWWNEAGAGWLYRAAIVSAVTCVAIPELAAAARRHTPGGGEVPKGLWVAAAGLLFKLASTAIAARMERVDA</sequence>
<name>A0A1X6P0Q8_PORUM</name>
<feature type="domain" description="EF-hand" evidence="2">
    <location>
        <begin position="71"/>
        <end position="106"/>
    </location>
</feature>
<reference evidence="3 4" key="1">
    <citation type="submission" date="2017-03" db="EMBL/GenBank/DDBJ databases">
        <title>WGS assembly of Porphyra umbilicalis.</title>
        <authorList>
            <person name="Brawley S.H."/>
            <person name="Blouin N.A."/>
            <person name="Ficko-Blean E."/>
            <person name="Wheeler G.L."/>
            <person name="Lohr M."/>
            <person name="Goodson H.V."/>
            <person name="Jenkins J.W."/>
            <person name="Blaby-Haas C.E."/>
            <person name="Helliwell K.E."/>
            <person name="Chan C."/>
            <person name="Marriage T."/>
            <person name="Bhattacharya D."/>
            <person name="Klein A.S."/>
            <person name="Badis Y."/>
            <person name="Brodie J."/>
            <person name="Cao Y."/>
            <person name="Collen J."/>
            <person name="Dittami S.M."/>
            <person name="Gachon C.M."/>
            <person name="Green B.R."/>
            <person name="Karpowicz S."/>
            <person name="Kim J.W."/>
            <person name="Kudahl U."/>
            <person name="Lin S."/>
            <person name="Michel G."/>
            <person name="Mittag M."/>
            <person name="Olson B.J."/>
            <person name="Pangilinan J."/>
            <person name="Peng Y."/>
            <person name="Qiu H."/>
            <person name="Shu S."/>
            <person name="Singer J.T."/>
            <person name="Smith A.G."/>
            <person name="Sprecher B.N."/>
            <person name="Wagner V."/>
            <person name="Wang W."/>
            <person name="Wang Z.-Y."/>
            <person name="Yan J."/>
            <person name="Yarish C."/>
            <person name="Zoeuner-Riek S."/>
            <person name="Zhuang Y."/>
            <person name="Zou Y."/>
            <person name="Lindquist E.A."/>
            <person name="Grimwood J."/>
            <person name="Barry K."/>
            <person name="Rokhsar D.S."/>
            <person name="Schmutz J."/>
            <person name="Stiller J.W."/>
            <person name="Grossman A.R."/>
            <person name="Prochnik S.E."/>
        </authorList>
    </citation>
    <scope>NUCLEOTIDE SEQUENCE [LARGE SCALE GENOMIC DNA]</scope>
    <source>
        <strain evidence="3">4086291</strain>
    </source>
</reference>
<dbReference type="InterPro" id="IPR011992">
    <property type="entry name" value="EF-hand-dom_pair"/>
</dbReference>
<dbReference type="Proteomes" id="UP000218209">
    <property type="component" value="Unassembled WGS sequence"/>
</dbReference>
<keyword evidence="1" id="KW-0106">Calcium</keyword>
<dbReference type="Gene3D" id="1.10.238.10">
    <property type="entry name" value="EF-hand"/>
    <property type="match status" value="1"/>
</dbReference>
<organism evidence="3 4">
    <name type="scientific">Porphyra umbilicalis</name>
    <name type="common">Purple laver</name>
    <name type="synonym">Red alga</name>
    <dbReference type="NCBI Taxonomy" id="2786"/>
    <lineage>
        <taxon>Eukaryota</taxon>
        <taxon>Rhodophyta</taxon>
        <taxon>Bangiophyceae</taxon>
        <taxon>Bangiales</taxon>
        <taxon>Bangiaceae</taxon>
        <taxon>Porphyra</taxon>
    </lineage>
</organism>
<keyword evidence="4" id="KW-1185">Reference proteome</keyword>
<proteinExistence type="predicted"/>
<evidence type="ECO:0000256" key="1">
    <source>
        <dbReference type="ARBA" id="ARBA00022837"/>
    </source>
</evidence>
<protein>
    <recommendedName>
        <fullName evidence="2">EF-hand domain-containing protein</fullName>
    </recommendedName>
</protein>
<dbReference type="OrthoDB" id="26525at2759"/>
<accession>A0A1X6P0Q8</accession>
<evidence type="ECO:0000313" key="3">
    <source>
        <dbReference type="EMBL" id="OSX74356.1"/>
    </source>
</evidence>
<dbReference type="AlphaFoldDB" id="A0A1X6P0Q8"/>